<evidence type="ECO:0000313" key="2">
    <source>
        <dbReference type="Proteomes" id="UP001487740"/>
    </source>
</evidence>
<evidence type="ECO:0000313" key="1">
    <source>
        <dbReference type="EMBL" id="KAK8392571.1"/>
    </source>
</evidence>
<dbReference type="Proteomes" id="UP001487740">
    <property type="component" value="Unassembled WGS sequence"/>
</dbReference>
<protein>
    <submittedName>
        <fullName evidence="1">Uncharacterized protein</fullName>
    </submittedName>
</protein>
<gene>
    <name evidence="1" type="ORF">O3P69_014759</name>
</gene>
<dbReference type="AlphaFoldDB" id="A0AAW0U0X8"/>
<dbReference type="EMBL" id="JARAKH010000022">
    <property type="protein sequence ID" value="KAK8392571.1"/>
    <property type="molecule type" value="Genomic_DNA"/>
</dbReference>
<comment type="caution">
    <text evidence="1">The sequence shown here is derived from an EMBL/GenBank/DDBJ whole genome shotgun (WGS) entry which is preliminary data.</text>
</comment>
<reference evidence="1 2" key="1">
    <citation type="submission" date="2023-03" db="EMBL/GenBank/DDBJ databases">
        <title>High-quality genome of Scylla paramamosain provides insights in environmental adaptation.</title>
        <authorList>
            <person name="Zhang L."/>
        </authorList>
    </citation>
    <scope>NUCLEOTIDE SEQUENCE [LARGE SCALE GENOMIC DNA]</scope>
    <source>
        <strain evidence="1">LZ_2023a</strain>
        <tissue evidence="1">Muscle</tissue>
    </source>
</reference>
<accession>A0AAW0U0X8</accession>
<keyword evidence="2" id="KW-1185">Reference proteome</keyword>
<proteinExistence type="predicted"/>
<sequence length="155" mass="17019">MCSFLGLVEFTPQIAESAKHLRLLLSPQHAFTWTPGHDLDFELQRLKKIIVYSYVFTAEWRKGKSLGIPDPLFHALVDKPSPEDVALGEEACICVRGVVANRAGVLDVASSAGDLVLDSIHTAAHEDPVYVKPLEYVTRSFPATCNSLGPTLLPY</sequence>
<name>A0AAW0U0X8_SCYPA</name>
<organism evidence="1 2">
    <name type="scientific">Scylla paramamosain</name>
    <name type="common">Mud crab</name>
    <dbReference type="NCBI Taxonomy" id="85552"/>
    <lineage>
        <taxon>Eukaryota</taxon>
        <taxon>Metazoa</taxon>
        <taxon>Ecdysozoa</taxon>
        <taxon>Arthropoda</taxon>
        <taxon>Crustacea</taxon>
        <taxon>Multicrustacea</taxon>
        <taxon>Malacostraca</taxon>
        <taxon>Eumalacostraca</taxon>
        <taxon>Eucarida</taxon>
        <taxon>Decapoda</taxon>
        <taxon>Pleocyemata</taxon>
        <taxon>Brachyura</taxon>
        <taxon>Eubrachyura</taxon>
        <taxon>Portunoidea</taxon>
        <taxon>Portunidae</taxon>
        <taxon>Portuninae</taxon>
        <taxon>Scylla</taxon>
    </lineage>
</organism>